<dbReference type="Gene3D" id="2.40.160.50">
    <property type="entry name" value="membrane protein fhac: a member of the omp85/tpsb transporter family"/>
    <property type="match status" value="1"/>
</dbReference>
<dbReference type="PANTHER" id="PTHR12815">
    <property type="entry name" value="SORTING AND ASSEMBLY MACHINERY SAMM50 PROTEIN FAMILY MEMBER"/>
    <property type="match status" value="1"/>
</dbReference>
<evidence type="ECO:0000259" key="6">
    <source>
        <dbReference type="Pfam" id="PF07244"/>
    </source>
</evidence>
<reference evidence="7 8" key="1">
    <citation type="submission" date="2018-09" db="EMBL/GenBank/DDBJ databases">
        <title>Altererythrobacter spongiae sp. nov., isolated from a marine sponge.</title>
        <authorList>
            <person name="Zhuang L."/>
            <person name="Luo L."/>
        </authorList>
    </citation>
    <scope>NUCLEOTIDE SEQUENCE [LARGE SCALE GENOMIC DNA]</scope>
    <source>
        <strain evidence="7 8">HN-Y73</strain>
    </source>
</reference>
<accession>A0A420EMM0</accession>
<dbReference type="InterPro" id="IPR010827">
    <property type="entry name" value="BamA/TamA_POTRA"/>
</dbReference>
<dbReference type="Gene3D" id="3.10.20.310">
    <property type="entry name" value="membrane protein fhac"/>
    <property type="match status" value="2"/>
</dbReference>
<dbReference type="AlphaFoldDB" id="A0A420EMM0"/>
<evidence type="ECO:0000256" key="4">
    <source>
        <dbReference type="SAM" id="MobiDB-lite"/>
    </source>
</evidence>
<feature type="region of interest" description="Disordered" evidence="4">
    <location>
        <begin position="74"/>
        <end position="114"/>
    </location>
</feature>
<dbReference type="Pfam" id="PF01103">
    <property type="entry name" value="Omp85"/>
    <property type="match status" value="1"/>
</dbReference>
<dbReference type="OrthoDB" id="9769707at2"/>
<comment type="caution">
    <text evidence="7">The sequence shown here is derived from an EMBL/GenBank/DDBJ whole genome shotgun (WGS) entry which is preliminary data.</text>
</comment>
<evidence type="ECO:0000259" key="5">
    <source>
        <dbReference type="Pfam" id="PF01103"/>
    </source>
</evidence>
<keyword evidence="2" id="KW-0812">Transmembrane</keyword>
<evidence type="ECO:0000256" key="3">
    <source>
        <dbReference type="ARBA" id="ARBA00023136"/>
    </source>
</evidence>
<dbReference type="Proteomes" id="UP000284395">
    <property type="component" value="Unassembled WGS sequence"/>
</dbReference>
<dbReference type="EMBL" id="RAPF01000003">
    <property type="protein sequence ID" value="RKF21959.1"/>
    <property type="molecule type" value="Genomic_DNA"/>
</dbReference>
<keyword evidence="3" id="KW-0472">Membrane</keyword>
<feature type="domain" description="POTRA" evidence="6">
    <location>
        <begin position="281"/>
        <end position="342"/>
    </location>
</feature>
<comment type="subcellular location">
    <subcellularLocation>
        <location evidence="1">Membrane</location>
    </subcellularLocation>
</comment>
<evidence type="ECO:0000313" key="8">
    <source>
        <dbReference type="Proteomes" id="UP000284395"/>
    </source>
</evidence>
<evidence type="ECO:0000313" key="7">
    <source>
        <dbReference type="EMBL" id="RKF21959.1"/>
    </source>
</evidence>
<dbReference type="InterPro" id="IPR039910">
    <property type="entry name" value="D15-like"/>
</dbReference>
<dbReference type="InterPro" id="IPR000184">
    <property type="entry name" value="Bac_surfAg_D15"/>
</dbReference>
<organism evidence="7 8">
    <name type="scientific">Altericroceibacterium spongiae</name>
    <dbReference type="NCBI Taxonomy" id="2320269"/>
    <lineage>
        <taxon>Bacteria</taxon>
        <taxon>Pseudomonadati</taxon>
        <taxon>Pseudomonadota</taxon>
        <taxon>Alphaproteobacteria</taxon>
        <taxon>Sphingomonadales</taxon>
        <taxon>Erythrobacteraceae</taxon>
        <taxon>Altericroceibacterium</taxon>
    </lineage>
</organism>
<dbReference type="PANTHER" id="PTHR12815:SF42">
    <property type="entry name" value="BACTERIAL SURFACE ANTIGEN (D15) DOMAIN-CONTAINING PROTEIN"/>
    <property type="match status" value="1"/>
</dbReference>
<dbReference type="Pfam" id="PF07244">
    <property type="entry name" value="POTRA"/>
    <property type="match status" value="1"/>
</dbReference>
<keyword evidence="8" id="KW-1185">Reference proteome</keyword>
<sequence length="754" mass="82367">MKSNQDLSALLLPENKVRLLPLAAEPRTVRRADRSNTSFPEFSLRRLTAALVVSVSIFAVPLSAQAQSLEDLIPDSAVDNPDGWAQQGVPEDQQVEPGQEDQALPSEVEPDTPLNDMPLVTITWPDEDEVPPVEQLEPDQDIQFAELRRGRPRARPLHEVQISDELSLAFPLAEQESFPEQDQFVDRFKSLSTIVELDDDDSVARLIAQAQEDQELIQRLMRIYGYYNAEVFRTAAGGAEAGEQPSDADPSVRFDILPGTQYAFGTIDLGSLDQTGDDYPTLRDAFEIKPGDPVLQDKIVQEVSDLSTALGENGYAFAEVGEPDLLIDHEREEGDLTVPVDPKGKYVFGHVTSSLPDFLSGRHLEKIARFEMGETYKYSDQEDLRSAIQSTGLVSTIEISKVRKTEPQGDQPGTVDLNVEMNKAPLRTVAGSLGYGTGEGARVEASWEHRNLFPPEGMLRVRGVGGTQEQLLGVTFRRNNVNGRDRILTVDAYASNLNRQAYDAHTAALLATYERVSTLLFQKEFSWSAGVQLIATREREASSDEVKLPRQSYYIGAVPLYAQMDMSNDLLNPDRGFRLAARISPEISRTEGSNSFYIRNQVDASYYKRVSESVVLAGRVRLGSIPGASTSDIAPSRRLYAGGGGSVRGYGYQAIGPRNAAGEAAGGRSLTELSAEARIRTGLFDGALSVVPFVDAGAVDRTSTPKFSDIKVGAGIGIRYHTSFGPIRVDVGVPLNPEPSDAPVGVYVALGQAF</sequence>
<name>A0A420EMM0_9SPHN</name>
<dbReference type="GO" id="GO:0019867">
    <property type="term" value="C:outer membrane"/>
    <property type="evidence" value="ECO:0007669"/>
    <property type="project" value="InterPro"/>
</dbReference>
<proteinExistence type="predicted"/>
<protein>
    <submittedName>
        <fullName evidence="7">Outer membrane protein assembly factor</fullName>
    </submittedName>
</protein>
<gene>
    <name evidence="7" type="ORF">D6851_08095</name>
</gene>
<evidence type="ECO:0000256" key="1">
    <source>
        <dbReference type="ARBA" id="ARBA00004370"/>
    </source>
</evidence>
<feature type="domain" description="Bacterial surface antigen (D15)" evidence="5">
    <location>
        <begin position="437"/>
        <end position="754"/>
    </location>
</feature>
<evidence type="ECO:0000256" key="2">
    <source>
        <dbReference type="ARBA" id="ARBA00022452"/>
    </source>
</evidence>
<keyword evidence="2" id="KW-1134">Transmembrane beta strand</keyword>